<feature type="compositionally biased region" description="Low complexity" evidence="1">
    <location>
        <begin position="73"/>
        <end position="98"/>
    </location>
</feature>
<accession>A0A182VKA2</accession>
<evidence type="ECO:0000313" key="4">
    <source>
        <dbReference type="Proteomes" id="UP000075903"/>
    </source>
</evidence>
<dbReference type="VEuPathDB" id="VectorBase:AMEM016410"/>
<protein>
    <submittedName>
        <fullName evidence="3">Uncharacterized protein</fullName>
    </submittedName>
</protein>
<name>A0A182VKA2_ANOME</name>
<evidence type="ECO:0000313" key="3">
    <source>
        <dbReference type="EnsemblMetazoa" id="AMEM016410-PA"/>
    </source>
</evidence>
<organism evidence="3 4">
    <name type="scientific">Anopheles merus</name>
    <name type="common">Mosquito</name>
    <dbReference type="NCBI Taxonomy" id="30066"/>
    <lineage>
        <taxon>Eukaryota</taxon>
        <taxon>Metazoa</taxon>
        <taxon>Ecdysozoa</taxon>
        <taxon>Arthropoda</taxon>
        <taxon>Hexapoda</taxon>
        <taxon>Insecta</taxon>
        <taxon>Pterygota</taxon>
        <taxon>Neoptera</taxon>
        <taxon>Endopterygota</taxon>
        <taxon>Diptera</taxon>
        <taxon>Nematocera</taxon>
        <taxon>Culicoidea</taxon>
        <taxon>Culicidae</taxon>
        <taxon>Anophelinae</taxon>
        <taxon>Anopheles</taxon>
    </lineage>
</organism>
<reference evidence="3" key="1">
    <citation type="submission" date="2020-05" db="UniProtKB">
        <authorList>
            <consortium name="EnsemblMetazoa"/>
        </authorList>
    </citation>
    <scope>IDENTIFICATION</scope>
    <source>
        <strain evidence="3">MAF</strain>
    </source>
</reference>
<sequence length="120" mass="12106">MVLSMLMVQTLTTLLEPPPAIGGTKGLSSPGQPHQPQANIAVFMFLFMLCAAEVVFIKLLALTSLGSGDIFGTATTGSSTSTATTQTSSSSSSSGSAGEQPTDLAGSSSSTDRSDEAAEE</sequence>
<dbReference type="AlphaFoldDB" id="A0A182VKA2"/>
<keyword evidence="2" id="KW-1133">Transmembrane helix</keyword>
<keyword evidence="4" id="KW-1185">Reference proteome</keyword>
<dbReference type="Proteomes" id="UP000075903">
    <property type="component" value="Unassembled WGS sequence"/>
</dbReference>
<feature type="transmembrane region" description="Helical" evidence="2">
    <location>
        <begin position="38"/>
        <end position="61"/>
    </location>
</feature>
<proteinExistence type="predicted"/>
<keyword evidence="2" id="KW-0812">Transmembrane</keyword>
<feature type="region of interest" description="Disordered" evidence="1">
    <location>
        <begin position="73"/>
        <end position="120"/>
    </location>
</feature>
<evidence type="ECO:0000256" key="1">
    <source>
        <dbReference type="SAM" id="MobiDB-lite"/>
    </source>
</evidence>
<evidence type="ECO:0000256" key="2">
    <source>
        <dbReference type="SAM" id="Phobius"/>
    </source>
</evidence>
<keyword evidence="2" id="KW-0472">Membrane</keyword>
<dbReference type="EnsemblMetazoa" id="AMEM016410-RA">
    <property type="protein sequence ID" value="AMEM016410-PA"/>
    <property type="gene ID" value="AMEM016410"/>
</dbReference>